<evidence type="ECO:0000313" key="2">
    <source>
        <dbReference type="EMBL" id="PLW46850.1"/>
    </source>
</evidence>
<sequence length="570" mass="63134">MRDAHPDPFAEDFPDMVESTLDSLAIMTKFQPERDLGRAVLSIGRLDECVMVVDFETRQMTKLLANCPSIWRSYDEEANDTPNRVLHVQVNQLSMNSSILGSNAYQNLCYSSASTSTPRAQETETIKVSPTQIPSIRPPSPSAVKPVTWLNEPSTLYSLATRSNQSQPVLVKLPSTLKIGTILKIGSIPAYPPVTLQSPVTEETDTVIKPQVPSTPADHGSSSVPSLHYSPETPDLFDDPLEPPGSFGHHRLVSFEQPAHHPDFLDQPATFDNHHHPIIFYPTTHPIPSCHNPVPLPLPPPTSEISFLALMPCQIHQLLSFHVNSRAHTFLEVPSGPRSQKESEIKLPVAKSIQAFHDVTMKQLSLPASEQAFPYPPTVTSAQAAPFSLRNRKSVSFNNQSPRSVRSVPHHGCPARTISAIPSNLLELQLTLKTLPPSLSASHIQEFNLKPLESHGSRCLVAQPAHELKRFCNGLNENPAEKVVNSRHILEKTPIEIMFAKAVQYATAENGRSQILLDPSPAPELTPRRICQRQQIASWPLILIGWMQNRILMGRTYARNQLAQSQLIAI</sequence>
<keyword evidence="3" id="KW-1185">Reference proteome</keyword>
<protein>
    <submittedName>
        <fullName evidence="2">Uncharacterized protein</fullName>
    </submittedName>
</protein>
<accession>A0A2N5VA06</accession>
<comment type="caution">
    <text evidence="2">The sequence shown here is derived from an EMBL/GenBank/DDBJ whole genome shotgun (WGS) entry which is preliminary data.</text>
</comment>
<gene>
    <name evidence="2" type="ORF">PCANC_06565</name>
</gene>
<feature type="region of interest" description="Disordered" evidence="1">
    <location>
        <begin position="210"/>
        <end position="235"/>
    </location>
</feature>
<dbReference type="AlphaFoldDB" id="A0A2N5VA06"/>
<organism evidence="2 3">
    <name type="scientific">Puccinia coronata f. sp. avenae</name>
    <dbReference type="NCBI Taxonomy" id="200324"/>
    <lineage>
        <taxon>Eukaryota</taxon>
        <taxon>Fungi</taxon>
        <taxon>Dikarya</taxon>
        <taxon>Basidiomycota</taxon>
        <taxon>Pucciniomycotina</taxon>
        <taxon>Pucciniomycetes</taxon>
        <taxon>Pucciniales</taxon>
        <taxon>Pucciniaceae</taxon>
        <taxon>Puccinia</taxon>
    </lineage>
</organism>
<dbReference type="Proteomes" id="UP000235388">
    <property type="component" value="Unassembled WGS sequence"/>
</dbReference>
<evidence type="ECO:0000256" key="1">
    <source>
        <dbReference type="SAM" id="MobiDB-lite"/>
    </source>
</evidence>
<dbReference type="EMBL" id="PGCJ01000115">
    <property type="protein sequence ID" value="PLW46850.1"/>
    <property type="molecule type" value="Genomic_DNA"/>
</dbReference>
<reference evidence="2 3" key="1">
    <citation type="submission" date="2017-11" db="EMBL/GenBank/DDBJ databases">
        <title>De novo assembly and phasing of dikaryotic genomes from two isolates of Puccinia coronata f. sp. avenae, the causal agent of oat crown rust.</title>
        <authorList>
            <person name="Miller M.E."/>
            <person name="Zhang Y."/>
            <person name="Omidvar V."/>
            <person name="Sperschneider J."/>
            <person name="Schwessinger B."/>
            <person name="Raley C."/>
            <person name="Palmer J.M."/>
            <person name="Garnica D."/>
            <person name="Upadhyaya N."/>
            <person name="Rathjen J."/>
            <person name="Taylor J.M."/>
            <person name="Park R.F."/>
            <person name="Dodds P.N."/>
            <person name="Hirsch C.D."/>
            <person name="Kianian S.F."/>
            <person name="Figueroa M."/>
        </authorList>
    </citation>
    <scope>NUCLEOTIDE SEQUENCE [LARGE SCALE GENOMIC DNA]</scope>
    <source>
        <strain evidence="2">12NC29</strain>
    </source>
</reference>
<name>A0A2N5VA06_9BASI</name>
<proteinExistence type="predicted"/>
<evidence type="ECO:0000313" key="3">
    <source>
        <dbReference type="Proteomes" id="UP000235388"/>
    </source>
</evidence>